<protein>
    <submittedName>
        <fullName evidence="2">Ligase-associated DNA damage response endonuclease PdeM</fullName>
        <ecNumber evidence="2">3.1.-.-</ecNumber>
    </submittedName>
</protein>
<dbReference type="InterPro" id="IPR004843">
    <property type="entry name" value="Calcineurin-like_PHP"/>
</dbReference>
<keyword evidence="2" id="KW-0378">Hydrolase</keyword>
<dbReference type="GO" id="GO:0004519">
    <property type="term" value="F:endonuclease activity"/>
    <property type="evidence" value="ECO:0007669"/>
    <property type="project" value="UniProtKB-KW"/>
</dbReference>
<keyword evidence="2" id="KW-0540">Nuclease</keyword>
<keyword evidence="2" id="KW-0436">Ligase</keyword>
<dbReference type="NCBIfam" id="TIGR04123">
    <property type="entry name" value="P_estr_lig_assc"/>
    <property type="match status" value="1"/>
</dbReference>
<evidence type="ECO:0000313" key="3">
    <source>
        <dbReference type="Proteomes" id="UP001484239"/>
    </source>
</evidence>
<dbReference type="InterPro" id="IPR026336">
    <property type="entry name" value="PdeM-like"/>
</dbReference>
<dbReference type="EMBL" id="JBBHLI010000002">
    <property type="protein sequence ID" value="MEK9500285.1"/>
    <property type="molecule type" value="Genomic_DNA"/>
</dbReference>
<keyword evidence="3" id="KW-1185">Reference proteome</keyword>
<evidence type="ECO:0000313" key="2">
    <source>
        <dbReference type="EMBL" id="MEK9500285.1"/>
    </source>
</evidence>
<dbReference type="RefSeq" id="WP_405284907.1">
    <property type="nucleotide sequence ID" value="NZ_CP144380.1"/>
</dbReference>
<name>A0ABU9E9L9_9BACT</name>
<comment type="caution">
    <text evidence="2">The sequence shown here is derived from an EMBL/GenBank/DDBJ whole genome shotgun (WGS) entry which is preliminary data.</text>
</comment>
<evidence type="ECO:0000259" key="1">
    <source>
        <dbReference type="Pfam" id="PF00149"/>
    </source>
</evidence>
<dbReference type="EC" id="3.1.-.-" evidence="2"/>
<proteinExistence type="predicted"/>
<dbReference type="InterPro" id="IPR029052">
    <property type="entry name" value="Metallo-depent_PP-like"/>
</dbReference>
<organism evidence="2 3">
    <name type="scientific">Gaopeijia maritima</name>
    <dbReference type="NCBI Taxonomy" id="3119007"/>
    <lineage>
        <taxon>Bacteria</taxon>
        <taxon>Pseudomonadati</taxon>
        <taxon>Gemmatimonadota</taxon>
        <taxon>Longimicrobiia</taxon>
        <taxon>Gaopeijiales</taxon>
        <taxon>Gaopeijiaceae</taxon>
        <taxon>Gaopeijia</taxon>
    </lineage>
</organism>
<reference evidence="2 3" key="1">
    <citation type="submission" date="2024-02" db="EMBL/GenBank/DDBJ databases">
        <title>A novel Gemmatimonadota bacterium.</title>
        <authorList>
            <person name="Du Z.-J."/>
            <person name="Ye Y.-Q."/>
        </authorList>
    </citation>
    <scope>NUCLEOTIDE SEQUENCE [LARGE SCALE GENOMIC DNA]</scope>
    <source>
        <strain evidence="2 3">DH-20</strain>
    </source>
</reference>
<dbReference type="SUPFAM" id="SSF56300">
    <property type="entry name" value="Metallo-dependent phosphatases"/>
    <property type="match status" value="1"/>
</dbReference>
<gene>
    <name evidence="2" type="primary">pdeM</name>
    <name evidence="2" type="ORF">WI372_04790</name>
</gene>
<accession>A0ABU9E9L9</accession>
<dbReference type="PIRSF" id="PIRSF000887">
    <property type="entry name" value="Pesterase_MJ0037"/>
    <property type="match status" value="1"/>
</dbReference>
<dbReference type="GO" id="GO:0016874">
    <property type="term" value="F:ligase activity"/>
    <property type="evidence" value="ECO:0007669"/>
    <property type="project" value="UniProtKB-KW"/>
</dbReference>
<dbReference type="Pfam" id="PF00149">
    <property type="entry name" value="Metallophos"/>
    <property type="match status" value="1"/>
</dbReference>
<feature type="domain" description="Calcineurin-like phosphoesterase" evidence="1">
    <location>
        <begin position="29"/>
        <end position="122"/>
    </location>
</feature>
<dbReference type="PANTHER" id="PTHR39323">
    <property type="entry name" value="BLR1149 PROTEIN"/>
    <property type="match status" value="1"/>
</dbReference>
<dbReference type="PANTHER" id="PTHR39323:SF1">
    <property type="entry name" value="BLR1149 PROTEIN"/>
    <property type="match status" value="1"/>
</dbReference>
<sequence length="229" mass="24178">MSSTGLGVTLAGVPLVLDPRGSVVIPDARVGFVADLHLGKSTLFRRRGLAVPEGEEARDLRRLDAVIADHGLRRLVILGDLVHAAGGLAPEVVERFAAWRARAAVGSITLVLGNHDRPLLVPSRWGLEVVEGPVGLGPVEARHEPPASGASHDGRLVLAGHLHPVVRLREGGRGAGLRPRCFWWSDPVLVLPAFGGFTGGYPVQPAGRDRVFAVPPADEPDDLPVVEVG</sequence>
<dbReference type="Gene3D" id="3.60.21.10">
    <property type="match status" value="1"/>
</dbReference>
<dbReference type="GO" id="GO:0016787">
    <property type="term" value="F:hydrolase activity"/>
    <property type="evidence" value="ECO:0007669"/>
    <property type="project" value="UniProtKB-KW"/>
</dbReference>
<dbReference type="InterPro" id="IPR024173">
    <property type="entry name" value="Pesterase_MJ0037-like"/>
</dbReference>
<keyword evidence="2" id="KW-0255">Endonuclease</keyword>
<dbReference type="Proteomes" id="UP001484239">
    <property type="component" value="Unassembled WGS sequence"/>
</dbReference>